<dbReference type="NCBIfam" id="NF001381">
    <property type="entry name" value="PRK00279.1-3"/>
    <property type="match status" value="1"/>
</dbReference>
<dbReference type="GO" id="GO:0005524">
    <property type="term" value="F:ATP binding"/>
    <property type="evidence" value="ECO:0007669"/>
    <property type="project" value="InterPro"/>
</dbReference>
<dbReference type="Pfam" id="PF00406">
    <property type="entry name" value="ADK"/>
    <property type="match status" value="1"/>
</dbReference>
<evidence type="ECO:0008006" key="5">
    <source>
        <dbReference type="Google" id="ProtNLM"/>
    </source>
</evidence>
<sequence>LRRFSKMTNLAYSRIVLLGPPGSGKGTQAQILSEVTGLKHIASGSLFRDHLGRGTELGTKASKFMEKGLLVPDSITIKMVTEAVLDPSSLSGFMLDGFPRNLAQAKSLDDLLQDKNAAADLSLLIVVPEAHLIQRMLSRGRPDDTIDTIKTRLKIFRRETEPLIDYYRDKIRFEEIDGLGEIDEVQLRIRGALASSP</sequence>
<organism evidence="4">
    <name type="scientific">marine metagenome</name>
    <dbReference type="NCBI Taxonomy" id="408172"/>
    <lineage>
        <taxon>unclassified sequences</taxon>
        <taxon>metagenomes</taxon>
        <taxon>ecological metagenomes</taxon>
    </lineage>
</organism>
<dbReference type="Gene3D" id="3.40.50.300">
    <property type="entry name" value="P-loop containing nucleotide triphosphate hydrolases"/>
    <property type="match status" value="1"/>
</dbReference>
<keyword evidence="1" id="KW-0808">Transferase</keyword>
<evidence type="ECO:0000256" key="3">
    <source>
        <dbReference type="ARBA" id="ARBA00022777"/>
    </source>
</evidence>
<name>A0A382LX33_9ZZZZ</name>
<gene>
    <name evidence="4" type="ORF">METZ01_LOCUS293990</name>
</gene>
<dbReference type="GO" id="GO:0019205">
    <property type="term" value="F:nucleobase-containing compound kinase activity"/>
    <property type="evidence" value="ECO:0007669"/>
    <property type="project" value="InterPro"/>
</dbReference>
<dbReference type="CDD" id="cd01428">
    <property type="entry name" value="ADK"/>
    <property type="match status" value="1"/>
</dbReference>
<dbReference type="AlphaFoldDB" id="A0A382LX33"/>
<dbReference type="EMBL" id="UINC01089775">
    <property type="protein sequence ID" value="SVC41136.1"/>
    <property type="molecule type" value="Genomic_DNA"/>
</dbReference>
<dbReference type="InterPro" id="IPR000850">
    <property type="entry name" value="Adenylat/UMP-CMP_kin"/>
</dbReference>
<dbReference type="InterPro" id="IPR033690">
    <property type="entry name" value="Adenylat_kinase_CS"/>
</dbReference>
<keyword evidence="3" id="KW-0418">Kinase</keyword>
<dbReference type="NCBIfam" id="NF011100">
    <property type="entry name" value="PRK14527.1"/>
    <property type="match status" value="1"/>
</dbReference>
<dbReference type="PROSITE" id="PS00113">
    <property type="entry name" value="ADENYLATE_KINASE"/>
    <property type="match status" value="1"/>
</dbReference>
<dbReference type="InterPro" id="IPR027417">
    <property type="entry name" value="P-loop_NTPase"/>
</dbReference>
<dbReference type="HAMAP" id="MF_00235">
    <property type="entry name" value="Adenylate_kinase_Adk"/>
    <property type="match status" value="1"/>
</dbReference>
<evidence type="ECO:0000256" key="1">
    <source>
        <dbReference type="ARBA" id="ARBA00022679"/>
    </source>
</evidence>
<reference evidence="4" key="1">
    <citation type="submission" date="2018-05" db="EMBL/GenBank/DDBJ databases">
        <authorList>
            <person name="Lanie J.A."/>
            <person name="Ng W.-L."/>
            <person name="Kazmierczak K.M."/>
            <person name="Andrzejewski T.M."/>
            <person name="Davidsen T.M."/>
            <person name="Wayne K.J."/>
            <person name="Tettelin H."/>
            <person name="Glass J.I."/>
            <person name="Rusch D."/>
            <person name="Podicherti R."/>
            <person name="Tsui H.-C.T."/>
            <person name="Winkler M.E."/>
        </authorList>
    </citation>
    <scope>NUCLEOTIDE SEQUENCE</scope>
</reference>
<proteinExistence type="inferred from homology"/>
<accession>A0A382LX33</accession>
<dbReference type="PRINTS" id="PR00094">
    <property type="entry name" value="ADENYLTKNASE"/>
</dbReference>
<dbReference type="SUPFAM" id="SSF52540">
    <property type="entry name" value="P-loop containing nucleoside triphosphate hydrolases"/>
    <property type="match status" value="1"/>
</dbReference>
<feature type="non-terminal residue" evidence="4">
    <location>
        <position position="1"/>
    </location>
</feature>
<dbReference type="PANTHER" id="PTHR23359">
    <property type="entry name" value="NUCLEOTIDE KINASE"/>
    <property type="match status" value="1"/>
</dbReference>
<evidence type="ECO:0000256" key="2">
    <source>
        <dbReference type="ARBA" id="ARBA00022741"/>
    </source>
</evidence>
<protein>
    <recommendedName>
        <fullName evidence="5">Adenylate kinase active site lid domain-containing protein</fullName>
    </recommendedName>
</protein>
<dbReference type="GO" id="GO:0006139">
    <property type="term" value="P:nucleobase-containing compound metabolic process"/>
    <property type="evidence" value="ECO:0007669"/>
    <property type="project" value="InterPro"/>
</dbReference>
<keyword evidence="2" id="KW-0547">Nucleotide-binding</keyword>
<evidence type="ECO:0000313" key="4">
    <source>
        <dbReference type="EMBL" id="SVC41136.1"/>
    </source>
</evidence>
<dbReference type="NCBIfam" id="NF011104">
    <property type="entry name" value="PRK14531.1"/>
    <property type="match status" value="1"/>
</dbReference>